<gene>
    <name evidence="6" type="ORF">E7215_16795</name>
</gene>
<dbReference type="GO" id="GO:0010181">
    <property type="term" value="F:FMN binding"/>
    <property type="evidence" value="ECO:0007669"/>
    <property type="project" value="InterPro"/>
</dbReference>
<keyword evidence="1" id="KW-0479">Metal-binding</keyword>
<dbReference type="Gene3D" id="3.30.70.20">
    <property type="match status" value="1"/>
</dbReference>
<dbReference type="PROSITE" id="PS50902">
    <property type="entry name" value="FLAVODOXIN_LIKE"/>
    <property type="match status" value="1"/>
</dbReference>
<proteinExistence type="predicted"/>
<evidence type="ECO:0000259" key="5">
    <source>
        <dbReference type="PROSITE" id="PS51379"/>
    </source>
</evidence>
<comment type="caution">
    <text evidence="6">The sequence shown here is derived from an EMBL/GenBank/DDBJ whole genome shotgun (WGS) entry which is preliminary data.</text>
</comment>
<dbReference type="SUPFAM" id="SSF52218">
    <property type="entry name" value="Flavoproteins"/>
    <property type="match status" value="1"/>
</dbReference>
<dbReference type="GO" id="GO:0051536">
    <property type="term" value="F:iron-sulfur cluster binding"/>
    <property type="evidence" value="ECO:0007669"/>
    <property type="project" value="UniProtKB-KW"/>
</dbReference>
<dbReference type="InterPro" id="IPR047964">
    <property type="entry name" value="EFR1-like"/>
</dbReference>
<dbReference type="InterPro" id="IPR017896">
    <property type="entry name" value="4Fe4S_Fe-S-bd"/>
</dbReference>
<dbReference type="SUPFAM" id="SSF54862">
    <property type="entry name" value="4Fe-4S ferredoxins"/>
    <property type="match status" value="1"/>
</dbReference>
<keyword evidence="3" id="KW-0411">Iron-sulfur</keyword>
<feature type="domain" description="Flavodoxin-like" evidence="4">
    <location>
        <begin position="6"/>
        <end position="154"/>
    </location>
</feature>
<evidence type="ECO:0000256" key="3">
    <source>
        <dbReference type="ARBA" id="ARBA00023014"/>
    </source>
</evidence>
<dbReference type="AlphaFoldDB" id="A0A927ZQY2"/>
<dbReference type="EMBL" id="SVCM01000196">
    <property type="protein sequence ID" value="MBE6061800.1"/>
    <property type="molecule type" value="Genomic_DNA"/>
</dbReference>
<dbReference type="GO" id="GO:0016651">
    <property type="term" value="F:oxidoreductase activity, acting on NAD(P)H"/>
    <property type="evidence" value="ECO:0007669"/>
    <property type="project" value="UniProtKB-ARBA"/>
</dbReference>
<dbReference type="Proteomes" id="UP000768462">
    <property type="component" value="Unassembled WGS sequence"/>
</dbReference>
<evidence type="ECO:0000256" key="1">
    <source>
        <dbReference type="ARBA" id="ARBA00022723"/>
    </source>
</evidence>
<dbReference type="PANTHER" id="PTHR43122:SF1">
    <property type="entry name" value="IRON-SULFUR-BINDING PROTEIN"/>
    <property type="match status" value="1"/>
</dbReference>
<protein>
    <submittedName>
        <fullName evidence="6">Ferredoxin</fullName>
    </submittedName>
</protein>
<dbReference type="PROSITE" id="PS51379">
    <property type="entry name" value="4FE4S_FER_2"/>
    <property type="match status" value="2"/>
</dbReference>
<dbReference type="InterPro" id="IPR008254">
    <property type="entry name" value="Flavodoxin/NO_synth"/>
</dbReference>
<dbReference type="NCBIfam" id="NF038196">
    <property type="entry name" value="ferrodoxin_EFR1"/>
    <property type="match status" value="1"/>
</dbReference>
<dbReference type="PANTHER" id="PTHR43122">
    <property type="entry name" value="FERREDOXIN SUBUNIT OF PYRUVATE:FLAVODOXIN OXIDOREDUCTASE-RELATED"/>
    <property type="match status" value="1"/>
</dbReference>
<reference evidence="6" key="1">
    <citation type="submission" date="2019-04" db="EMBL/GenBank/DDBJ databases">
        <title>Evolution of Biomass-Degrading Anaerobic Consortia Revealed by Metagenomics.</title>
        <authorList>
            <person name="Peng X."/>
        </authorList>
    </citation>
    <scope>NUCLEOTIDE SEQUENCE</scope>
    <source>
        <strain evidence="6">SIG254</strain>
    </source>
</reference>
<evidence type="ECO:0000256" key="2">
    <source>
        <dbReference type="ARBA" id="ARBA00023004"/>
    </source>
</evidence>
<evidence type="ECO:0000313" key="7">
    <source>
        <dbReference type="Proteomes" id="UP000768462"/>
    </source>
</evidence>
<evidence type="ECO:0000259" key="4">
    <source>
        <dbReference type="PROSITE" id="PS50902"/>
    </source>
</evidence>
<dbReference type="InterPro" id="IPR017900">
    <property type="entry name" value="4Fe4S_Fe_S_CS"/>
</dbReference>
<dbReference type="PROSITE" id="PS00198">
    <property type="entry name" value="4FE4S_FER_1"/>
    <property type="match status" value="1"/>
</dbReference>
<organism evidence="6 7">
    <name type="scientific">Clostridium sulfidigenes</name>
    <dbReference type="NCBI Taxonomy" id="318464"/>
    <lineage>
        <taxon>Bacteria</taxon>
        <taxon>Bacillati</taxon>
        <taxon>Bacillota</taxon>
        <taxon>Clostridia</taxon>
        <taxon>Eubacteriales</taxon>
        <taxon>Clostridiaceae</taxon>
        <taxon>Clostridium</taxon>
    </lineage>
</organism>
<keyword evidence="2" id="KW-0408">Iron</keyword>
<dbReference type="Pfam" id="PF00037">
    <property type="entry name" value="Fer4"/>
    <property type="match status" value="1"/>
</dbReference>
<dbReference type="GO" id="GO:0046872">
    <property type="term" value="F:metal ion binding"/>
    <property type="evidence" value="ECO:0007669"/>
    <property type="project" value="UniProtKB-KW"/>
</dbReference>
<name>A0A927ZQY2_9CLOT</name>
<dbReference type="Gene3D" id="3.40.50.360">
    <property type="match status" value="1"/>
</dbReference>
<accession>A0A927ZQY2</accession>
<dbReference type="InterPro" id="IPR029039">
    <property type="entry name" value="Flavoprotein-like_sf"/>
</dbReference>
<sequence>MKIEKIFAVYFSGTGTTKTIVTQVAKGLSTALDLPINEIDFTAYEARMRKLVFSETDLVVIGLPVYAGRLPNLILPYIKTMQGNGSMAVPIVLYGNRNYDDALMELKTELEKNEFHAISAGAFIGEHSFSKVLAAGRPDAEDLRIADSLADKTAQIIHHLSRDNELIKDLLEVKGNMPLHAYYTPRDRKGNPIDIRKVKPKTNENCINCGKCIDMCPMGAIDSMDPALVSGICIKCCACIKRCPQQAKYFDDQGYVYHMHELEEQYGATRKESELFSINL</sequence>
<feature type="domain" description="4Fe-4S ferredoxin-type" evidence="5">
    <location>
        <begin position="198"/>
        <end position="227"/>
    </location>
</feature>
<evidence type="ECO:0000313" key="6">
    <source>
        <dbReference type="EMBL" id="MBE6061800.1"/>
    </source>
</evidence>
<feature type="domain" description="4Fe-4S ferredoxin-type" evidence="5">
    <location>
        <begin position="233"/>
        <end position="253"/>
    </location>
</feature>